<evidence type="ECO:0008006" key="3">
    <source>
        <dbReference type="Google" id="ProtNLM"/>
    </source>
</evidence>
<protein>
    <recommendedName>
        <fullName evidence="3">YjbR protein</fullName>
    </recommendedName>
</protein>
<evidence type="ECO:0000313" key="1">
    <source>
        <dbReference type="EMBL" id="SEC76828.1"/>
    </source>
</evidence>
<dbReference type="Proteomes" id="UP000198742">
    <property type="component" value="Unassembled WGS sequence"/>
</dbReference>
<dbReference type="EMBL" id="FNRT01000002">
    <property type="protein sequence ID" value="SEC76828.1"/>
    <property type="molecule type" value="Genomic_DNA"/>
</dbReference>
<reference evidence="2" key="1">
    <citation type="submission" date="2016-10" db="EMBL/GenBank/DDBJ databases">
        <authorList>
            <person name="Varghese N."/>
            <person name="Submissions S."/>
        </authorList>
    </citation>
    <scope>NUCLEOTIDE SEQUENCE [LARGE SCALE GENOMIC DNA]</scope>
    <source>
        <strain evidence="2">DSM 22017</strain>
    </source>
</reference>
<dbReference type="RefSeq" id="WP_090972764.1">
    <property type="nucleotide sequence ID" value="NZ_FNRT01000002.1"/>
</dbReference>
<name>A0A1H4V880_9ACTN</name>
<dbReference type="AlphaFoldDB" id="A0A1H4V880"/>
<keyword evidence="2" id="KW-1185">Reference proteome</keyword>
<gene>
    <name evidence="1" type="ORF">SAMN04489844_2950</name>
</gene>
<organism evidence="1 2">
    <name type="scientific">Nocardioides exalbidus</name>
    <dbReference type="NCBI Taxonomy" id="402596"/>
    <lineage>
        <taxon>Bacteria</taxon>
        <taxon>Bacillati</taxon>
        <taxon>Actinomycetota</taxon>
        <taxon>Actinomycetes</taxon>
        <taxon>Propionibacteriales</taxon>
        <taxon>Nocardioidaceae</taxon>
        <taxon>Nocardioides</taxon>
    </lineage>
</organism>
<dbReference type="OrthoDB" id="4866162at2"/>
<accession>A0A1H4V880</accession>
<evidence type="ECO:0000313" key="2">
    <source>
        <dbReference type="Proteomes" id="UP000198742"/>
    </source>
</evidence>
<proteinExistence type="predicted"/>
<sequence length="100" mass="11490">MTPEEAGDYLESLPRVKRKGTESRPAWYVDDRLVARLSDASTLVVRVPLDRREALLRKHPDSFGVPPRMEAHHKVEAYLDRAEAPAVRRAIDLAWEMQAR</sequence>